<comment type="subcellular location">
    <subcellularLocation>
        <location evidence="1">Nucleus</location>
    </subcellularLocation>
</comment>
<feature type="domain" description="JmjN" evidence="5">
    <location>
        <begin position="748"/>
        <end position="789"/>
    </location>
</feature>
<dbReference type="Pfam" id="PF02375">
    <property type="entry name" value="JmjN"/>
    <property type="match status" value="1"/>
</dbReference>
<dbReference type="GO" id="GO:0010468">
    <property type="term" value="P:regulation of gene expression"/>
    <property type="evidence" value="ECO:0007669"/>
    <property type="project" value="TreeGrafter"/>
</dbReference>
<dbReference type="Pfam" id="PF02373">
    <property type="entry name" value="JmjC"/>
    <property type="match status" value="1"/>
</dbReference>
<feature type="domain" description="JmjC" evidence="6">
    <location>
        <begin position="1039"/>
        <end position="1204"/>
    </location>
</feature>
<evidence type="ECO:0000259" key="5">
    <source>
        <dbReference type="PROSITE" id="PS51183"/>
    </source>
</evidence>
<dbReference type="PANTHER" id="PTHR10694:SF113">
    <property type="entry name" value="PROTEIN JUMONJI"/>
    <property type="match status" value="1"/>
</dbReference>
<keyword evidence="8" id="KW-1185">Reference proteome</keyword>
<evidence type="ECO:0000256" key="1">
    <source>
        <dbReference type="ARBA" id="ARBA00004123"/>
    </source>
</evidence>
<dbReference type="InterPro" id="IPR003349">
    <property type="entry name" value="JmjN"/>
</dbReference>
<dbReference type="PROSITE" id="PS51011">
    <property type="entry name" value="ARID"/>
    <property type="match status" value="1"/>
</dbReference>
<reference evidence="7" key="2">
    <citation type="submission" date="2020-12" db="EMBL/GenBank/DDBJ databases">
        <authorList>
            <person name="Kanost M."/>
        </authorList>
    </citation>
    <scope>NUCLEOTIDE SEQUENCE</scope>
</reference>
<dbReference type="Pfam" id="PF01388">
    <property type="entry name" value="ARID"/>
    <property type="match status" value="1"/>
</dbReference>
<feature type="region of interest" description="Disordered" evidence="3">
    <location>
        <begin position="84"/>
        <end position="109"/>
    </location>
</feature>
<evidence type="ECO:0000256" key="2">
    <source>
        <dbReference type="ARBA" id="ARBA00023242"/>
    </source>
</evidence>
<evidence type="ECO:0000256" key="3">
    <source>
        <dbReference type="SAM" id="MobiDB-lite"/>
    </source>
</evidence>
<dbReference type="Proteomes" id="UP000791440">
    <property type="component" value="Unassembled WGS sequence"/>
</dbReference>
<dbReference type="SUPFAM" id="SSF51197">
    <property type="entry name" value="Clavaminate synthase-like"/>
    <property type="match status" value="1"/>
</dbReference>
<feature type="domain" description="ARID" evidence="4">
    <location>
        <begin position="812"/>
        <end position="903"/>
    </location>
</feature>
<feature type="region of interest" description="Disordered" evidence="3">
    <location>
        <begin position="313"/>
        <end position="335"/>
    </location>
</feature>
<dbReference type="PANTHER" id="PTHR10694">
    <property type="entry name" value="LYSINE-SPECIFIC DEMETHYLASE"/>
    <property type="match status" value="1"/>
</dbReference>
<dbReference type="InterPro" id="IPR001606">
    <property type="entry name" value="ARID_dom"/>
</dbReference>
<feature type="region of interest" description="Disordered" evidence="3">
    <location>
        <begin position="22"/>
        <end position="41"/>
    </location>
</feature>
<dbReference type="InterPro" id="IPR036431">
    <property type="entry name" value="ARID_dom_sf"/>
</dbReference>
<sequence length="1352" mass="151555">MKTKFKGKVQAQRKFAQGAIVPHSNNVPDRRRDVTPREDQGHRLGQNTMVKMHAKNLLDVVAFKNMHSHLQPFVLLKRLPESSVENGNQSTEKERGPETSNSATMTPGLYKRLARTKQLANMKTKQMHTMKLRSRQVQQPKNVIKNNKRKLEPPPTTRAKRRRVMQPSISEYSVDDYKPLTYFTTRQTPPVTRSKPRPLPGRAGATVKTKVKDNSKSKTPAPVPSTVTSCDMSHSEELLANISLAMDRRVICHADLFNFSSGMPSDLNEKLIANGLKPIDRAQASRLFVKLDGPYYSSSQIARWVDTCTQTAAPSGDSSSEIFKTPLPPPPMTRQIREPSLDIITKCEEDTLSTVSHFTVSSSLTPCPKSPVPIPAINDCPSNKYMTVTDVLRASQAEKESRCNECTGCNRVEKVHKIEALVTSPLGGKIDLIEDIYEFKPSDDLDSSEVHLGRYRGRRSNREGDAKSCLPSTSTSSDEHYNLNILPENSTHIIQIICVKDSKTILRASFVPKSLANSAKELLLIEDENLLDQLVTNLTATKHNEKMVTTDGDVMIADQNTETEPVTLEAPVTQADLEPNTNSNRRKPTPRAVRLEQRKIPKGSSGGPGPSVSKNTPIDHTDAQSNLVVMSDVSMPSTNGTTMPRLHETDNYRPESVISIATDTQAGEGTSIQEDCATDLDAQSSRASTSNRSFANCRIENVVSFQSEAIPDTPEPPKERETRSSEATKTNNKASFPKSLESAKCVDAPVFYPTEEEFQDPIAYFDKIMPAAAKFGLCKIVAPAGFKPTCVSNDNIRFNVMNQYVARMYSRWGPAQREMSAIKAYLASQSVRFIRAPLLDCMEVDLPKLYHMVQHNGGLKKVIEKKRWARVASEMRNSRNLSPGKKLDYIYVKYILPYGTLSHAERQDMMRKVDHCWYKKNQKMLDRALNPLHRQKKMLGESDSSADEEEDDDEEVNFALLESEDCVVLGRNMNLAMFKRTAANVKMVQFPRTPKPKAGDIESKYWKTVLLGTDHVCVNSASIDTGNEGYGFTKNKNDPYGKHPWNLKMVSQNPGNVLRSLGPVMGVTSPTLHLGMLYSTSCWHRDPHGLPWVEYMHTGPRKIWYGIPGEQSENFRSAVEKLCPTSCQNKSIWLPSDITMIPPNLLCEHNVSLSRVTQEPGTFIIVFPKAYSCSIATGYTQSESVYFATSSWLDSVHHIFQELRQSCEPTMFSLEQLLMSVAKDSRVSLTILQKVHSHLSPIVNEELANRRTLAERGVKFTNTESRNRKPNTCRRPRWNSRGQDECEICRTTLYFSMVTNTAGKRICLCLQHALQLMDAPKQDSTTVYEVVTVISDAELQTTLANVQKRLSL</sequence>
<dbReference type="GO" id="GO:0003677">
    <property type="term" value="F:DNA binding"/>
    <property type="evidence" value="ECO:0007669"/>
    <property type="project" value="InterPro"/>
</dbReference>
<feature type="region of interest" description="Disordered" evidence="3">
    <location>
        <begin position="562"/>
        <end position="619"/>
    </location>
</feature>
<dbReference type="SMART" id="SM01014">
    <property type="entry name" value="ARID"/>
    <property type="match status" value="1"/>
</dbReference>
<dbReference type="InterPro" id="IPR004198">
    <property type="entry name" value="Znf_C5HC2"/>
</dbReference>
<dbReference type="PROSITE" id="PS51184">
    <property type="entry name" value="JMJC"/>
    <property type="match status" value="1"/>
</dbReference>
<name>A0A921YU70_MANSE</name>
<evidence type="ECO:0008006" key="9">
    <source>
        <dbReference type="Google" id="ProtNLM"/>
    </source>
</evidence>
<dbReference type="Pfam" id="PF02928">
    <property type="entry name" value="zf-C5HC2"/>
    <property type="match status" value="1"/>
</dbReference>
<protein>
    <recommendedName>
        <fullName evidence="9">Protein Jumonji</fullName>
    </recommendedName>
</protein>
<evidence type="ECO:0000313" key="8">
    <source>
        <dbReference type="Proteomes" id="UP000791440"/>
    </source>
</evidence>
<dbReference type="SMART" id="SM00558">
    <property type="entry name" value="JmjC"/>
    <property type="match status" value="1"/>
</dbReference>
<gene>
    <name evidence="7" type="ORF">O3G_MSEX004010</name>
</gene>
<dbReference type="GO" id="GO:0000785">
    <property type="term" value="C:chromatin"/>
    <property type="evidence" value="ECO:0007669"/>
    <property type="project" value="TreeGrafter"/>
</dbReference>
<evidence type="ECO:0000313" key="7">
    <source>
        <dbReference type="EMBL" id="KAG6445617.1"/>
    </source>
</evidence>
<dbReference type="InterPro" id="IPR003347">
    <property type="entry name" value="JmjC_dom"/>
</dbReference>
<feature type="compositionally biased region" description="Basic and acidic residues" evidence="3">
    <location>
        <begin position="715"/>
        <end position="726"/>
    </location>
</feature>
<reference evidence="7" key="1">
    <citation type="journal article" date="2016" name="Insect Biochem. Mol. Biol.">
        <title>Multifaceted biological insights from a draft genome sequence of the tobacco hornworm moth, Manduca sexta.</title>
        <authorList>
            <person name="Kanost M.R."/>
            <person name="Arrese E.L."/>
            <person name="Cao X."/>
            <person name="Chen Y.R."/>
            <person name="Chellapilla S."/>
            <person name="Goldsmith M.R."/>
            <person name="Grosse-Wilde E."/>
            <person name="Heckel D.G."/>
            <person name="Herndon N."/>
            <person name="Jiang H."/>
            <person name="Papanicolaou A."/>
            <person name="Qu J."/>
            <person name="Soulages J.L."/>
            <person name="Vogel H."/>
            <person name="Walters J."/>
            <person name="Waterhouse R.M."/>
            <person name="Ahn S.J."/>
            <person name="Almeida F.C."/>
            <person name="An C."/>
            <person name="Aqrawi P."/>
            <person name="Bretschneider A."/>
            <person name="Bryant W.B."/>
            <person name="Bucks S."/>
            <person name="Chao H."/>
            <person name="Chevignon G."/>
            <person name="Christen J.M."/>
            <person name="Clarke D.F."/>
            <person name="Dittmer N.T."/>
            <person name="Ferguson L.C.F."/>
            <person name="Garavelou S."/>
            <person name="Gordon K.H.J."/>
            <person name="Gunaratna R.T."/>
            <person name="Han Y."/>
            <person name="Hauser F."/>
            <person name="He Y."/>
            <person name="Heidel-Fischer H."/>
            <person name="Hirsh A."/>
            <person name="Hu Y."/>
            <person name="Jiang H."/>
            <person name="Kalra D."/>
            <person name="Klinner C."/>
            <person name="Konig C."/>
            <person name="Kovar C."/>
            <person name="Kroll A.R."/>
            <person name="Kuwar S.S."/>
            <person name="Lee S.L."/>
            <person name="Lehman R."/>
            <person name="Li K."/>
            <person name="Li Z."/>
            <person name="Liang H."/>
            <person name="Lovelace S."/>
            <person name="Lu Z."/>
            <person name="Mansfield J.H."/>
            <person name="McCulloch K.J."/>
            <person name="Mathew T."/>
            <person name="Morton B."/>
            <person name="Muzny D.M."/>
            <person name="Neunemann D."/>
            <person name="Ongeri F."/>
            <person name="Pauchet Y."/>
            <person name="Pu L.L."/>
            <person name="Pyrousis I."/>
            <person name="Rao X.J."/>
            <person name="Redding A."/>
            <person name="Roesel C."/>
            <person name="Sanchez-Gracia A."/>
            <person name="Schaack S."/>
            <person name="Shukla A."/>
            <person name="Tetreau G."/>
            <person name="Wang Y."/>
            <person name="Xiong G.H."/>
            <person name="Traut W."/>
            <person name="Walsh T.K."/>
            <person name="Worley K.C."/>
            <person name="Wu D."/>
            <person name="Wu W."/>
            <person name="Wu Y.Q."/>
            <person name="Zhang X."/>
            <person name="Zou Z."/>
            <person name="Zucker H."/>
            <person name="Briscoe A.D."/>
            <person name="Burmester T."/>
            <person name="Clem R.J."/>
            <person name="Feyereisen R."/>
            <person name="Grimmelikhuijzen C.J.P."/>
            <person name="Hamodrakas S.J."/>
            <person name="Hansson B.S."/>
            <person name="Huguet E."/>
            <person name="Jermiin L.S."/>
            <person name="Lan Q."/>
            <person name="Lehman H.K."/>
            <person name="Lorenzen M."/>
            <person name="Merzendorfer H."/>
            <person name="Michalopoulos I."/>
            <person name="Morton D.B."/>
            <person name="Muthukrishnan S."/>
            <person name="Oakeshott J.G."/>
            <person name="Palmer W."/>
            <person name="Park Y."/>
            <person name="Passarelli A.L."/>
            <person name="Rozas J."/>
            <person name="Schwartz L.M."/>
            <person name="Smith W."/>
            <person name="Southgate A."/>
            <person name="Vilcinskas A."/>
            <person name="Vogt R."/>
            <person name="Wang P."/>
            <person name="Werren J."/>
            <person name="Yu X.Q."/>
            <person name="Zhou J.J."/>
            <person name="Brown S.J."/>
            <person name="Scherer S.E."/>
            <person name="Richards S."/>
            <person name="Blissard G.W."/>
        </authorList>
    </citation>
    <scope>NUCLEOTIDE SEQUENCE</scope>
</reference>
<evidence type="ECO:0000259" key="4">
    <source>
        <dbReference type="PROSITE" id="PS51011"/>
    </source>
</evidence>
<organism evidence="7 8">
    <name type="scientific">Manduca sexta</name>
    <name type="common">Tobacco hawkmoth</name>
    <name type="synonym">Tobacco hornworm</name>
    <dbReference type="NCBI Taxonomy" id="7130"/>
    <lineage>
        <taxon>Eukaryota</taxon>
        <taxon>Metazoa</taxon>
        <taxon>Ecdysozoa</taxon>
        <taxon>Arthropoda</taxon>
        <taxon>Hexapoda</taxon>
        <taxon>Insecta</taxon>
        <taxon>Pterygota</taxon>
        <taxon>Neoptera</taxon>
        <taxon>Endopterygota</taxon>
        <taxon>Lepidoptera</taxon>
        <taxon>Glossata</taxon>
        <taxon>Ditrysia</taxon>
        <taxon>Bombycoidea</taxon>
        <taxon>Sphingidae</taxon>
        <taxon>Sphinginae</taxon>
        <taxon>Sphingini</taxon>
        <taxon>Manduca</taxon>
    </lineage>
</organism>
<feature type="region of interest" description="Disordered" evidence="3">
    <location>
        <begin position="186"/>
        <end position="229"/>
    </location>
</feature>
<feature type="region of interest" description="Disordered" evidence="3">
    <location>
        <begin position="707"/>
        <end position="734"/>
    </location>
</feature>
<proteinExistence type="predicted"/>
<comment type="caution">
    <text evidence="7">The sequence shown here is derived from an EMBL/GenBank/DDBJ whole genome shotgun (WGS) entry which is preliminary data.</text>
</comment>
<dbReference type="GO" id="GO:0006338">
    <property type="term" value="P:chromatin remodeling"/>
    <property type="evidence" value="ECO:0007669"/>
    <property type="project" value="TreeGrafter"/>
</dbReference>
<dbReference type="EMBL" id="JH668323">
    <property type="protein sequence ID" value="KAG6445617.1"/>
    <property type="molecule type" value="Genomic_DNA"/>
</dbReference>
<dbReference type="SUPFAM" id="SSF46774">
    <property type="entry name" value="ARID-like"/>
    <property type="match status" value="1"/>
</dbReference>
<accession>A0A921YU70</accession>
<dbReference type="Gene3D" id="1.10.150.60">
    <property type="entry name" value="ARID DNA-binding domain"/>
    <property type="match status" value="1"/>
</dbReference>
<dbReference type="GO" id="GO:0005634">
    <property type="term" value="C:nucleus"/>
    <property type="evidence" value="ECO:0007669"/>
    <property type="project" value="UniProtKB-SubCell"/>
</dbReference>
<feature type="compositionally biased region" description="Polar residues" evidence="3">
    <location>
        <begin position="313"/>
        <end position="322"/>
    </location>
</feature>
<keyword evidence="2" id="KW-0539">Nucleus</keyword>
<feature type="compositionally biased region" description="Basic and acidic residues" evidence="3">
    <location>
        <begin position="28"/>
        <end position="41"/>
    </location>
</feature>
<dbReference type="PROSITE" id="PS51183">
    <property type="entry name" value="JMJN"/>
    <property type="match status" value="1"/>
</dbReference>
<dbReference type="SMART" id="SM00501">
    <property type="entry name" value="BRIGHT"/>
    <property type="match status" value="1"/>
</dbReference>
<evidence type="ECO:0000259" key="6">
    <source>
        <dbReference type="PROSITE" id="PS51184"/>
    </source>
</evidence>
<dbReference type="SMART" id="SM00545">
    <property type="entry name" value="JmjN"/>
    <property type="match status" value="1"/>
</dbReference>
<dbReference type="Gene3D" id="2.60.120.650">
    <property type="entry name" value="Cupin"/>
    <property type="match status" value="1"/>
</dbReference>